<feature type="non-terminal residue" evidence="1">
    <location>
        <position position="66"/>
    </location>
</feature>
<keyword evidence="2" id="KW-1185">Reference proteome</keyword>
<comment type="caution">
    <text evidence="1">The sequence shown here is derived from an EMBL/GenBank/DDBJ whole genome shotgun (WGS) entry which is preliminary data.</text>
</comment>
<accession>A0ABS8RKU1</accession>
<gene>
    <name evidence="1" type="ORF">HAX54_028478</name>
</gene>
<dbReference type="EMBL" id="JACEIK010000035">
    <property type="protein sequence ID" value="MCD7447406.1"/>
    <property type="molecule type" value="Genomic_DNA"/>
</dbReference>
<sequence length="66" mass="7592">ENQETIAKRRKLKKRVIVEEEVQSEIILDLEEEVVEKEVDDDVAISVLVQREKILSQPSTDGETTI</sequence>
<proteinExistence type="predicted"/>
<feature type="non-terminal residue" evidence="1">
    <location>
        <position position="1"/>
    </location>
</feature>
<evidence type="ECO:0000313" key="2">
    <source>
        <dbReference type="Proteomes" id="UP000823775"/>
    </source>
</evidence>
<protein>
    <submittedName>
        <fullName evidence="1">Uncharacterized protein</fullName>
    </submittedName>
</protein>
<dbReference type="Proteomes" id="UP000823775">
    <property type="component" value="Unassembled WGS sequence"/>
</dbReference>
<evidence type="ECO:0000313" key="1">
    <source>
        <dbReference type="EMBL" id="MCD7447406.1"/>
    </source>
</evidence>
<reference evidence="1 2" key="1">
    <citation type="journal article" date="2021" name="BMC Genomics">
        <title>Datura genome reveals duplications of psychoactive alkaloid biosynthetic genes and high mutation rate following tissue culture.</title>
        <authorList>
            <person name="Rajewski A."/>
            <person name="Carter-House D."/>
            <person name="Stajich J."/>
            <person name="Litt A."/>
        </authorList>
    </citation>
    <scope>NUCLEOTIDE SEQUENCE [LARGE SCALE GENOMIC DNA]</scope>
    <source>
        <strain evidence="1">AR-01</strain>
    </source>
</reference>
<organism evidence="1 2">
    <name type="scientific">Datura stramonium</name>
    <name type="common">Jimsonweed</name>
    <name type="synonym">Common thornapple</name>
    <dbReference type="NCBI Taxonomy" id="4076"/>
    <lineage>
        <taxon>Eukaryota</taxon>
        <taxon>Viridiplantae</taxon>
        <taxon>Streptophyta</taxon>
        <taxon>Embryophyta</taxon>
        <taxon>Tracheophyta</taxon>
        <taxon>Spermatophyta</taxon>
        <taxon>Magnoliopsida</taxon>
        <taxon>eudicotyledons</taxon>
        <taxon>Gunneridae</taxon>
        <taxon>Pentapetalae</taxon>
        <taxon>asterids</taxon>
        <taxon>lamiids</taxon>
        <taxon>Solanales</taxon>
        <taxon>Solanaceae</taxon>
        <taxon>Solanoideae</taxon>
        <taxon>Datureae</taxon>
        <taxon>Datura</taxon>
    </lineage>
</organism>
<name>A0ABS8RKU1_DATST</name>